<organism evidence="1 2">
    <name type="scientific">Kluyvera cryocrescens</name>
    <name type="common">Kluyvera citrophila</name>
    <dbReference type="NCBI Taxonomy" id="580"/>
    <lineage>
        <taxon>Bacteria</taxon>
        <taxon>Pseudomonadati</taxon>
        <taxon>Pseudomonadota</taxon>
        <taxon>Gammaproteobacteria</taxon>
        <taxon>Enterobacterales</taxon>
        <taxon>Enterobacteriaceae</taxon>
        <taxon>Kluyvera</taxon>
    </lineage>
</organism>
<name>A0A485CXF3_KLUCR</name>
<proteinExistence type="predicted"/>
<dbReference type="EMBL" id="CAADJD010000031">
    <property type="protein sequence ID" value="VFS89486.1"/>
    <property type="molecule type" value="Genomic_DNA"/>
</dbReference>
<keyword evidence="2" id="KW-1185">Reference proteome</keyword>
<dbReference type="AlphaFoldDB" id="A0A485CXF3"/>
<reference evidence="1 2" key="1">
    <citation type="submission" date="2019-03" db="EMBL/GenBank/DDBJ databases">
        <authorList>
            <consortium name="Pathogen Informatics"/>
        </authorList>
    </citation>
    <scope>NUCLEOTIDE SEQUENCE [LARGE SCALE GENOMIC DNA]</scope>
    <source>
        <strain evidence="1 2">NCTC12993</strain>
    </source>
</reference>
<dbReference type="Proteomes" id="UP000401081">
    <property type="component" value="Unassembled WGS sequence"/>
</dbReference>
<evidence type="ECO:0000313" key="2">
    <source>
        <dbReference type="Proteomes" id="UP000401081"/>
    </source>
</evidence>
<protein>
    <submittedName>
        <fullName evidence="1">Uncharacterized protein</fullName>
    </submittedName>
</protein>
<sequence length="57" mass="6384">MLDDTDSGWLNKGYITYTVFDGMWNAPQYETQYRQFAELIVVAPPAPSDIPAAQGDD</sequence>
<evidence type="ECO:0000313" key="1">
    <source>
        <dbReference type="EMBL" id="VFS89486.1"/>
    </source>
</evidence>
<accession>A0A485CXF3</accession>
<gene>
    <name evidence="1" type="ORF">NCTC12993_07292</name>
</gene>